<dbReference type="PANTHER" id="PTHR40422">
    <property type="entry name" value="TRANSLATION MACHINERY-ASSOCIATED PROTEIN 17"/>
    <property type="match status" value="1"/>
</dbReference>
<evidence type="ECO:0000256" key="1">
    <source>
        <dbReference type="SAM" id="MobiDB-lite"/>
    </source>
</evidence>
<gene>
    <name evidence="2" type="ORF">N7493_000765</name>
</gene>
<comment type="caution">
    <text evidence="2">The sequence shown here is derived from an EMBL/GenBank/DDBJ whole genome shotgun (WGS) entry which is preliminary data.</text>
</comment>
<dbReference type="PANTHER" id="PTHR40422:SF1">
    <property type="entry name" value="TRANSLATION MACHINERY-ASSOCIATED PROTEIN 17"/>
    <property type="match status" value="1"/>
</dbReference>
<sequence length="140" mass="15534">MAIEPLSISPTAFAEAITELPLSALYNKVFELRNSIAHLHRSNSELRLFVLESTDSEQDKKELEDYITENEGVIVSMNERVALLRIEVERRGQEWIEEKVKVDADADGESGTGNGHENVNGDTTAPGDTTQDAQEDGVYL</sequence>
<evidence type="ECO:0000313" key="3">
    <source>
        <dbReference type="Proteomes" id="UP001215712"/>
    </source>
</evidence>
<dbReference type="GO" id="GO:0070682">
    <property type="term" value="P:proteasome regulatory particle assembly"/>
    <property type="evidence" value="ECO:0007669"/>
    <property type="project" value="InterPro"/>
</dbReference>
<feature type="region of interest" description="Disordered" evidence="1">
    <location>
        <begin position="101"/>
        <end position="140"/>
    </location>
</feature>
<dbReference type="EMBL" id="JAQJAN010000001">
    <property type="protein sequence ID" value="KAJ5740893.1"/>
    <property type="molecule type" value="Genomic_DNA"/>
</dbReference>
<keyword evidence="3" id="KW-1185">Reference proteome</keyword>
<dbReference type="GO" id="GO:0030674">
    <property type="term" value="F:protein-macromolecule adaptor activity"/>
    <property type="evidence" value="ECO:0007669"/>
    <property type="project" value="TreeGrafter"/>
</dbReference>
<reference evidence="2" key="1">
    <citation type="journal article" date="2023" name="IMA Fungus">
        <title>Comparative genomic study of the Penicillium genus elucidates a diverse pangenome and 15 lateral gene transfer events.</title>
        <authorList>
            <person name="Petersen C."/>
            <person name="Sorensen T."/>
            <person name="Nielsen M.R."/>
            <person name="Sondergaard T.E."/>
            <person name="Sorensen J.L."/>
            <person name="Fitzpatrick D.A."/>
            <person name="Frisvad J.C."/>
            <person name="Nielsen K.L."/>
        </authorList>
    </citation>
    <scope>NUCLEOTIDE SEQUENCE</scope>
    <source>
        <strain evidence="2">IBT 17514</strain>
    </source>
</reference>
<accession>A0AAD6N135</accession>
<dbReference type="Proteomes" id="UP001215712">
    <property type="component" value="Unassembled WGS sequence"/>
</dbReference>
<reference evidence="2" key="2">
    <citation type="submission" date="2023-01" db="EMBL/GenBank/DDBJ databases">
        <authorList>
            <person name="Petersen C."/>
        </authorList>
    </citation>
    <scope>NUCLEOTIDE SEQUENCE</scope>
    <source>
        <strain evidence="2">IBT 17514</strain>
    </source>
</reference>
<evidence type="ECO:0000313" key="2">
    <source>
        <dbReference type="EMBL" id="KAJ5740893.1"/>
    </source>
</evidence>
<name>A0AAD6N135_9EURO</name>
<feature type="compositionally biased region" description="Polar residues" evidence="1">
    <location>
        <begin position="115"/>
        <end position="132"/>
    </location>
</feature>
<dbReference type="InterPro" id="IPR038966">
    <property type="entry name" value="TMA17"/>
</dbReference>
<proteinExistence type="predicted"/>
<dbReference type="AlphaFoldDB" id="A0AAD6N135"/>
<protein>
    <submittedName>
        <fullName evidence="2">Uncharacterized protein</fullName>
    </submittedName>
</protein>
<organism evidence="2 3">
    <name type="scientific">Penicillium malachiteum</name>
    <dbReference type="NCBI Taxonomy" id="1324776"/>
    <lineage>
        <taxon>Eukaryota</taxon>
        <taxon>Fungi</taxon>
        <taxon>Dikarya</taxon>
        <taxon>Ascomycota</taxon>
        <taxon>Pezizomycotina</taxon>
        <taxon>Eurotiomycetes</taxon>
        <taxon>Eurotiomycetidae</taxon>
        <taxon>Eurotiales</taxon>
        <taxon>Aspergillaceae</taxon>
        <taxon>Penicillium</taxon>
    </lineage>
</organism>